<dbReference type="GO" id="GO:0098703">
    <property type="term" value="P:calcium ion import across plasma membrane"/>
    <property type="evidence" value="ECO:0007669"/>
    <property type="project" value="TreeGrafter"/>
</dbReference>
<dbReference type="AlphaFoldDB" id="A0AA36MP44"/>
<keyword evidence="7" id="KW-0851">Voltage-gated channel</keyword>
<dbReference type="Proteomes" id="UP001178507">
    <property type="component" value="Unassembled WGS sequence"/>
</dbReference>
<dbReference type="Gene3D" id="1.10.287.70">
    <property type="match status" value="1"/>
</dbReference>
<dbReference type="SUPFAM" id="SSF81324">
    <property type="entry name" value="Voltage-gated potassium channels"/>
    <property type="match status" value="1"/>
</dbReference>
<dbReference type="GO" id="GO:0005891">
    <property type="term" value="C:voltage-gated calcium channel complex"/>
    <property type="evidence" value="ECO:0007669"/>
    <property type="project" value="TreeGrafter"/>
</dbReference>
<feature type="transmembrane region" description="Helical" evidence="14">
    <location>
        <begin position="269"/>
        <end position="288"/>
    </location>
</feature>
<evidence type="ECO:0000256" key="12">
    <source>
        <dbReference type="ARBA" id="ARBA00023303"/>
    </source>
</evidence>
<feature type="transmembrane region" description="Helical" evidence="14">
    <location>
        <begin position="300"/>
        <end position="321"/>
    </location>
</feature>
<keyword evidence="12" id="KW-0407">Ion channel</keyword>
<keyword evidence="6" id="KW-0106">Calcium</keyword>
<keyword evidence="4" id="KW-0107">Calcium channel</keyword>
<dbReference type="Gene3D" id="1.20.120.350">
    <property type="entry name" value="Voltage-gated potassium channels. Chain C"/>
    <property type="match status" value="1"/>
</dbReference>
<dbReference type="PANTHER" id="PTHR45628">
    <property type="entry name" value="VOLTAGE-DEPENDENT CALCIUM CHANNEL TYPE A SUBUNIT ALPHA-1"/>
    <property type="match status" value="1"/>
</dbReference>
<keyword evidence="17" id="KW-1185">Reference proteome</keyword>
<feature type="region of interest" description="Disordered" evidence="13">
    <location>
        <begin position="1"/>
        <end position="24"/>
    </location>
</feature>
<keyword evidence="5 14" id="KW-0812">Transmembrane</keyword>
<organism evidence="16 17">
    <name type="scientific">Effrenium voratum</name>
    <dbReference type="NCBI Taxonomy" id="2562239"/>
    <lineage>
        <taxon>Eukaryota</taxon>
        <taxon>Sar</taxon>
        <taxon>Alveolata</taxon>
        <taxon>Dinophyceae</taxon>
        <taxon>Suessiales</taxon>
        <taxon>Symbiodiniaceae</taxon>
        <taxon>Effrenium</taxon>
    </lineage>
</organism>
<accession>A0AA36MP44</accession>
<dbReference type="EMBL" id="CAUJNA010000590">
    <property type="protein sequence ID" value="CAJ1379021.1"/>
    <property type="molecule type" value="Genomic_DNA"/>
</dbReference>
<evidence type="ECO:0000256" key="2">
    <source>
        <dbReference type="ARBA" id="ARBA00022448"/>
    </source>
</evidence>
<feature type="non-terminal residue" evidence="16">
    <location>
        <position position="744"/>
    </location>
</feature>
<keyword evidence="10 14" id="KW-0472">Membrane</keyword>
<dbReference type="PROSITE" id="PS00018">
    <property type="entry name" value="EF_HAND_1"/>
    <property type="match status" value="1"/>
</dbReference>
<dbReference type="InterPro" id="IPR005821">
    <property type="entry name" value="Ion_trans_dom"/>
</dbReference>
<feature type="transmembrane region" description="Helical" evidence="14">
    <location>
        <begin position="393"/>
        <end position="419"/>
    </location>
</feature>
<keyword evidence="8 14" id="KW-1133">Transmembrane helix</keyword>
<feature type="transmembrane region" description="Helical" evidence="14">
    <location>
        <begin position="481"/>
        <end position="504"/>
    </location>
</feature>
<evidence type="ECO:0000256" key="14">
    <source>
        <dbReference type="SAM" id="Phobius"/>
    </source>
</evidence>
<evidence type="ECO:0000256" key="7">
    <source>
        <dbReference type="ARBA" id="ARBA00022882"/>
    </source>
</evidence>
<evidence type="ECO:0000256" key="10">
    <source>
        <dbReference type="ARBA" id="ARBA00023136"/>
    </source>
</evidence>
<reference evidence="16" key="1">
    <citation type="submission" date="2023-08" db="EMBL/GenBank/DDBJ databases">
        <authorList>
            <person name="Chen Y."/>
            <person name="Shah S."/>
            <person name="Dougan E. K."/>
            <person name="Thang M."/>
            <person name="Chan C."/>
        </authorList>
    </citation>
    <scope>NUCLEOTIDE SEQUENCE</scope>
</reference>
<dbReference type="PANTHER" id="PTHR45628:SF7">
    <property type="entry name" value="VOLTAGE-DEPENDENT CALCIUM CHANNEL TYPE A SUBUNIT ALPHA-1"/>
    <property type="match status" value="1"/>
</dbReference>
<dbReference type="Pfam" id="PF00520">
    <property type="entry name" value="Ion_trans"/>
    <property type="match status" value="1"/>
</dbReference>
<name>A0AA36MP44_9DINO</name>
<comment type="subcellular location">
    <subcellularLocation>
        <location evidence="1">Membrane</location>
        <topology evidence="1">Multi-pass membrane protein</topology>
    </subcellularLocation>
</comment>
<dbReference type="GO" id="GO:0008331">
    <property type="term" value="F:high voltage-gated calcium channel activity"/>
    <property type="evidence" value="ECO:0007669"/>
    <property type="project" value="TreeGrafter"/>
</dbReference>
<evidence type="ECO:0000256" key="8">
    <source>
        <dbReference type="ARBA" id="ARBA00022989"/>
    </source>
</evidence>
<protein>
    <recommendedName>
        <fullName evidence="15">Ion transport domain-containing protein</fullName>
    </recommendedName>
</protein>
<keyword evidence="3" id="KW-0109">Calcium transport</keyword>
<evidence type="ECO:0000256" key="11">
    <source>
        <dbReference type="ARBA" id="ARBA00023180"/>
    </source>
</evidence>
<gene>
    <name evidence="16" type="ORF">EVOR1521_LOCUS7387</name>
</gene>
<keyword evidence="2" id="KW-0813">Transport</keyword>
<evidence type="ECO:0000256" key="3">
    <source>
        <dbReference type="ARBA" id="ARBA00022568"/>
    </source>
</evidence>
<proteinExistence type="predicted"/>
<feature type="domain" description="Ion transport" evidence="15">
    <location>
        <begin position="274"/>
        <end position="509"/>
    </location>
</feature>
<keyword evidence="11" id="KW-0325">Glycoprotein</keyword>
<evidence type="ECO:0000256" key="9">
    <source>
        <dbReference type="ARBA" id="ARBA00023065"/>
    </source>
</evidence>
<dbReference type="InterPro" id="IPR027359">
    <property type="entry name" value="Volt_channel_dom_sf"/>
</dbReference>
<dbReference type="InterPro" id="IPR018247">
    <property type="entry name" value="EF_Hand_1_Ca_BS"/>
</dbReference>
<evidence type="ECO:0000256" key="5">
    <source>
        <dbReference type="ARBA" id="ARBA00022692"/>
    </source>
</evidence>
<sequence>ERSQKFSPASPPPSVPISARNSEQGFAEDGFKDLKEMERVPSDSDRSVVSRLELSKASWHLQHNLKVSDAQLVLNRLRLRLGAWNSPLVTGASLHDACSSLGLTKYTVEDMNIMLNQLAGFIDLTFENDAQERQKRQSGKQTMFGFAHIEGPEVMGKPQWRWPEESYVHPTSRASTLRKSGSMMPPELLEEQMSQKKCYNCVPTRALMEVFLAQEEAIHRRIFGARLQPQFQAMKEILLAGDTNRLVAELTFVRINDLAAPPEPMSFSLLIEPLVAVLIVANGVMIGFQTDPLYRSWPGWTYLEIMFATFLVIEVSIRMYLMGCHEFFRGQESAWNLFDMFLSCTGVVDVCVQLVRGESSDVFGTSLLRFCRLIRLVRIVKVFRLKFMKDLRLMVKGLVAGIKTLILAFTLLFTVLYVISGFATMTIGTSKQTEDLNLSVFFATIPASMFTCFRCFTGECVNDSGQPIHSILASEFGLPFIMGYVASFMLVTMGIFNVILAVYVDITMKAAKENDLVTFEQHNREAIRVARIARELLKKFAAAFRVFQDLDDTEDKQLNIKNTEACFMDGDMMEGVAITKELFLMVIQDRRVQALMDELELPPDRANLFEIIDADSSGTLQLSELVHGLLKIRGEIAKSDVVAGLLATKAVYEKVEEMLENLLDLRTQLTGLQVEMRLQKEESFTHSLPVAGQEEKDLVMPKETQSTSFLLQVPARPLEICEEEFCGQAFVTRTTASSLHFRQW</sequence>
<evidence type="ECO:0000256" key="13">
    <source>
        <dbReference type="SAM" id="MobiDB-lite"/>
    </source>
</evidence>
<evidence type="ECO:0000313" key="17">
    <source>
        <dbReference type="Proteomes" id="UP001178507"/>
    </source>
</evidence>
<keyword evidence="9" id="KW-0406">Ion transport</keyword>
<dbReference type="InterPro" id="IPR050599">
    <property type="entry name" value="VDCC_alpha-1_subunit"/>
</dbReference>
<evidence type="ECO:0000256" key="1">
    <source>
        <dbReference type="ARBA" id="ARBA00004141"/>
    </source>
</evidence>
<evidence type="ECO:0000256" key="4">
    <source>
        <dbReference type="ARBA" id="ARBA00022673"/>
    </source>
</evidence>
<evidence type="ECO:0000313" key="16">
    <source>
        <dbReference type="EMBL" id="CAJ1379021.1"/>
    </source>
</evidence>
<evidence type="ECO:0000259" key="15">
    <source>
        <dbReference type="Pfam" id="PF00520"/>
    </source>
</evidence>
<comment type="caution">
    <text evidence="16">The sequence shown here is derived from an EMBL/GenBank/DDBJ whole genome shotgun (WGS) entry which is preliminary data.</text>
</comment>
<evidence type="ECO:0000256" key="6">
    <source>
        <dbReference type="ARBA" id="ARBA00022837"/>
    </source>
</evidence>